<evidence type="ECO:0000313" key="3">
    <source>
        <dbReference type="Proteomes" id="UP000712600"/>
    </source>
</evidence>
<keyword evidence="1" id="KW-0472">Membrane</keyword>
<comment type="caution">
    <text evidence="2">The sequence shown here is derived from an EMBL/GenBank/DDBJ whole genome shotgun (WGS) entry which is preliminary data.</text>
</comment>
<gene>
    <name evidence="2" type="ORF">F2Q69_00057368</name>
</gene>
<feature type="transmembrane region" description="Helical" evidence="1">
    <location>
        <begin position="12"/>
        <end position="30"/>
    </location>
</feature>
<keyword evidence="1" id="KW-1133">Transmembrane helix</keyword>
<evidence type="ECO:0000256" key="1">
    <source>
        <dbReference type="SAM" id="Phobius"/>
    </source>
</evidence>
<dbReference type="EMBL" id="QGKX02002183">
    <property type="protein sequence ID" value="KAF3485416.1"/>
    <property type="molecule type" value="Genomic_DNA"/>
</dbReference>
<dbReference type="Gene3D" id="1.20.120.1770">
    <property type="match status" value="1"/>
</dbReference>
<name>A0A8S9MQ54_BRACR</name>
<dbReference type="Proteomes" id="UP000712600">
    <property type="component" value="Unassembled WGS sequence"/>
</dbReference>
<evidence type="ECO:0000313" key="2">
    <source>
        <dbReference type="EMBL" id="KAF3485416.1"/>
    </source>
</evidence>
<proteinExistence type="predicted"/>
<protein>
    <submittedName>
        <fullName evidence="2">Uncharacterized protein</fullName>
    </submittedName>
</protein>
<sequence>MAVGINAMPVTFAAHALAVIAAIMVLVWNISYRGGLAWEAENKNLIFNLHPLPSAVMVMDINARLELIDEAQQCSTDSRSGHHVANEVKDKHNPLAVRHFLILENYPSTISDFALQLETSSKRLFFLYKNLAEFYKDVAGKDGEEAHIPQSQHREEGPVNGRGCKNSEGSLDFLGLLTTLDNELLIDLEYKASARKKLAEEEISLKELDFNITTGQVIKLIASDVKTRTSLELMALELMEYATPAGNVISLVRNSFQISDSKLASNEFELMDKLRGKVGVVQCMEGSLHEFIGKSSVKKIGSEK</sequence>
<accession>A0A8S9MQ54</accession>
<organism evidence="2 3">
    <name type="scientific">Brassica cretica</name>
    <name type="common">Mustard</name>
    <dbReference type="NCBI Taxonomy" id="69181"/>
    <lineage>
        <taxon>Eukaryota</taxon>
        <taxon>Viridiplantae</taxon>
        <taxon>Streptophyta</taxon>
        <taxon>Embryophyta</taxon>
        <taxon>Tracheophyta</taxon>
        <taxon>Spermatophyta</taxon>
        <taxon>Magnoliopsida</taxon>
        <taxon>eudicotyledons</taxon>
        <taxon>Gunneridae</taxon>
        <taxon>Pentapetalae</taxon>
        <taxon>rosids</taxon>
        <taxon>malvids</taxon>
        <taxon>Brassicales</taxon>
        <taxon>Brassicaceae</taxon>
        <taxon>Brassiceae</taxon>
        <taxon>Brassica</taxon>
    </lineage>
</organism>
<dbReference type="AlphaFoldDB" id="A0A8S9MQ54"/>
<keyword evidence="1" id="KW-0812">Transmembrane</keyword>
<reference evidence="2" key="1">
    <citation type="submission" date="2019-12" db="EMBL/GenBank/DDBJ databases">
        <title>Genome sequencing and annotation of Brassica cretica.</title>
        <authorList>
            <person name="Studholme D.J."/>
            <person name="Sarris P."/>
        </authorList>
    </citation>
    <scope>NUCLEOTIDE SEQUENCE</scope>
    <source>
        <strain evidence="2">PFS-109/04</strain>
        <tissue evidence="2">Leaf</tissue>
    </source>
</reference>